<evidence type="ECO:0000259" key="6">
    <source>
        <dbReference type="PROSITE" id="PS00715"/>
    </source>
</evidence>
<dbReference type="Pfam" id="PF04545">
    <property type="entry name" value="Sigma70_r4"/>
    <property type="match status" value="1"/>
</dbReference>
<keyword evidence="3 5" id="KW-0238">DNA-binding</keyword>
<dbReference type="Gene3D" id="1.20.140.160">
    <property type="match status" value="1"/>
</dbReference>
<proteinExistence type="inferred from homology"/>
<dbReference type="Pfam" id="PF04539">
    <property type="entry name" value="Sigma70_r3"/>
    <property type="match status" value="1"/>
</dbReference>
<keyword evidence="1 5" id="KW-0805">Transcription regulation</keyword>
<feature type="domain" description="RNA polymerase sigma-70" evidence="7">
    <location>
        <begin position="199"/>
        <end position="225"/>
    </location>
</feature>
<dbReference type="InterPro" id="IPR007624">
    <property type="entry name" value="RNA_pol_sigma70_r3"/>
</dbReference>
<evidence type="ECO:0000256" key="1">
    <source>
        <dbReference type="ARBA" id="ARBA00023015"/>
    </source>
</evidence>
<organism evidence="8 9">
    <name type="scientific">Clostridium hominis</name>
    <dbReference type="NCBI Taxonomy" id="2763036"/>
    <lineage>
        <taxon>Bacteria</taxon>
        <taxon>Bacillati</taxon>
        <taxon>Bacillota</taxon>
        <taxon>Clostridia</taxon>
        <taxon>Eubacteriales</taxon>
        <taxon>Clostridiaceae</taxon>
        <taxon>Clostridium</taxon>
    </lineage>
</organism>
<dbReference type="Pfam" id="PF04542">
    <property type="entry name" value="Sigma70_r2"/>
    <property type="match status" value="1"/>
</dbReference>
<dbReference type="PROSITE" id="PS00716">
    <property type="entry name" value="SIGMA70_2"/>
    <property type="match status" value="1"/>
</dbReference>
<dbReference type="PRINTS" id="PR00046">
    <property type="entry name" value="SIGMA70FCT"/>
</dbReference>
<dbReference type="InterPro" id="IPR007627">
    <property type="entry name" value="RNA_pol_sigma70_r2"/>
</dbReference>
<evidence type="ECO:0000256" key="5">
    <source>
        <dbReference type="RuleBase" id="RU362124"/>
    </source>
</evidence>
<comment type="similarity">
    <text evidence="5">Belongs to the sigma-70 factor family.</text>
</comment>
<dbReference type="InterPro" id="IPR014284">
    <property type="entry name" value="RNA_pol_sigma-70_dom"/>
</dbReference>
<protein>
    <recommendedName>
        <fullName evidence="5">RNA polymerase sigma factor</fullName>
    </recommendedName>
</protein>
<name>A0ABR7DHP0_9CLOT</name>
<dbReference type="PROSITE" id="PS00715">
    <property type="entry name" value="SIGMA70_1"/>
    <property type="match status" value="1"/>
</dbReference>
<keyword evidence="2 5" id="KW-0731">Sigma factor</keyword>
<evidence type="ECO:0000259" key="7">
    <source>
        <dbReference type="PROSITE" id="PS00716"/>
    </source>
</evidence>
<dbReference type="Gene3D" id="1.10.1740.10">
    <property type="match status" value="1"/>
</dbReference>
<comment type="caution">
    <text evidence="8">The sequence shown here is derived from an EMBL/GenBank/DDBJ whole genome shotgun (WGS) entry which is preliminary data.</text>
</comment>
<dbReference type="RefSeq" id="WP_186861145.1">
    <property type="nucleotide sequence ID" value="NZ_JACOOO010000047.1"/>
</dbReference>
<dbReference type="CDD" id="cd06171">
    <property type="entry name" value="Sigma70_r4"/>
    <property type="match status" value="1"/>
</dbReference>
<evidence type="ECO:0000313" key="8">
    <source>
        <dbReference type="EMBL" id="MBC5630961.1"/>
    </source>
</evidence>
<dbReference type="SUPFAM" id="SSF88946">
    <property type="entry name" value="Sigma2 domain of RNA polymerase sigma factors"/>
    <property type="match status" value="1"/>
</dbReference>
<dbReference type="PANTHER" id="PTHR30385">
    <property type="entry name" value="SIGMA FACTOR F FLAGELLAR"/>
    <property type="match status" value="1"/>
</dbReference>
<dbReference type="NCBIfam" id="TIGR02479">
    <property type="entry name" value="FliA_WhiG"/>
    <property type="match status" value="1"/>
</dbReference>
<dbReference type="NCBIfam" id="TIGR02937">
    <property type="entry name" value="sigma70-ECF"/>
    <property type="match status" value="1"/>
</dbReference>
<dbReference type="Proteomes" id="UP000596929">
    <property type="component" value="Unassembled WGS sequence"/>
</dbReference>
<dbReference type="InterPro" id="IPR013324">
    <property type="entry name" value="RNA_pol_sigma_r3/r4-like"/>
</dbReference>
<dbReference type="PIRSF" id="PIRSF000770">
    <property type="entry name" value="RNA_pol_sigma-SigE/K"/>
    <property type="match status" value="1"/>
</dbReference>
<dbReference type="PANTHER" id="PTHR30385:SF7">
    <property type="entry name" value="RNA POLYMERASE SIGMA FACTOR FLIA"/>
    <property type="match status" value="1"/>
</dbReference>
<dbReference type="SUPFAM" id="SSF88659">
    <property type="entry name" value="Sigma3 and sigma4 domains of RNA polymerase sigma factors"/>
    <property type="match status" value="2"/>
</dbReference>
<reference evidence="8 9" key="1">
    <citation type="submission" date="2020-08" db="EMBL/GenBank/DDBJ databases">
        <title>Genome public.</title>
        <authorList>
            <person name="Liu C."/>
            <person name="Sun Q."/>
        </authorList>
    </citation>
    <scope>NUCLEOTIDE SEQUENCE [LARGE SCALE GENOMIC DNA]</scope>
    <source>
        <strain evidence="8 9">NSJ-6</strain>
    </source>
</reference>
<dbReference type="InterPro" id="IPR007630">
    <property type="entry name" value="RNA_pol_sigma70_r4"/>
</dbReference>
<evidence type="ECO:0000256" key="4">
    <source>
        <dbReference type="ARBA" id="ARBA00023163"/>
    </source>
</evidence>
<comment type="function">
    <text evidence="5">Sigma factors are initiation factors that promote the attachment of RNA polymerase to specific initiation sites and are then released.</text>
</comment>
<gene>
    <name evidence="8" type="ORF">H8S20_19215</name>
</gene>
<evidence type="ECO:0000313" key="9">
    <source>
        <dbReference type="Proteomes" id="UP000596929"/>
    </source>
</evidence>
<keyword evidence="4 5" id="KW-0804">Transcription</keyword>
<sequence length="237" mass="27663">MKSEQEKYILENMNLVRYIASKYYTESIGIEYEDLVSYGTMGLIDAADKYDEDRNCKFSTYASLKIKSYIIDEIRRHSPISRKDVSMINKYNSAIQDLQNNLLREPTETEISKYLNISIKEVKKIENSIHLMTTTSLDTVIFQGNNDISLIDTIKDDKTLLPLHVIEEEEKLEILSKAIDMLKQKDKLVLSLYYYEELNLREIGMILEVSESRVSQLHSRAIVNLRNIMKRLNYNIA</sequence>
<evidence type="ECO:0000256" key="2">
    <source>
        <dbReference type="ARBA" id="ARBA00023082"/>
    </source>
</evidence>
<keyword evidence="9" id="KW-1185">Reference proteome</keyword>
<dbReference type="InterPro" id="IPR012845">
    <property type="entry name" value="RNA_pol_sigma_FliA_WhiG"/>
</dbReference>
<dbReference type="EMBL" id="JACOOO010000047">
    <property type="protein sequence ID" value="MBC5630961.1"/>
    <property type="molecule type" value="Genomic_DNA"/>
</dbReference>
<feature type="domain" description="RNA polymerase sigma-70" evidence="6">
    <location>
        <begin position="34"/>
        <end position="47"/>
    </location>
</feature>
<accession>A0ABR7DHP0</accession>
<dbReference type="InterPro" id="IPR000943">
    <property type="entry name" value="RNA_pol_sigma70"/>
</dbReference>
<dbReference type="InterPro" id="IPR013325">
    <property type="entry name" value="RNA_pol_sigma_r2"/>
</dbReference>
<evidence type="ECO:0000256" key="3">
    <source>
        <dbReference type="ARBA" id="ARBA00023125"/>
    </source>
</evidence>